<evidence type="ECO:0000256" key="1">
    <source>
        <dbReference type="SAM" id="Phobius"/>
    </source>
</evidence>
<dbReference type="GeneID" id="98173501"/>
<feature type="chain" id="PRO_5047243824" evidence="2">
    <location>
        <begin position="25"/>
        <end position="269"/>
    </location>
</feature>
<evidence type="ECO:0000256" key="2">
    <source>
        <dbReference type="SAM" id="SignalP"/>
    </source>
</evidence>
<evidence type="ECO:0000313" key="4">
    <source>
        <dbReference type="EMBL" id="GAB1312546.1"/>
    </source>
</evidence>
<evidence type="ECO:0000259" key="3">
    <source>
        <dbReference type="Pfam" id="PF23584"/>
    </source>
</evidence>
<feature type="domain" description="DUF7136" evidence="3">
    <location>
        <begin position="24"/>
        <end position="238"/>
    </location>
</feature>
<keyword evidence="2" id="KW-0732">Signal</keyword>
<reference evidence="4 5" key="1">
    <citation type="submission" date="2024-09" db="EMBL/GenBank/DDBJ databases">
        <title>Itraconazole resistance in Madurella fahalii resulting from another homologue of gene encoding cytochrome P450 14-alpha sterol demethylase (CYP51).</title>
        <authorList>
            <person name="Yoshioka I."/>
            <person name="Fahal A.H."/>
            <person name="Kaneko S."/>
            <person name="Yaguchi T."/>
        </authorList>
    </citation>
    <scope>NUCLEOTIDE SEQUENCE [LARGE SCALE GENOMIC DNA]</scope>
    <source>
        <strain evidence="4 5">IFM 68171</strain>
    </source>
</reference>
<name>A0ABQ0G453_9PEZI</name>
<dbReference type="Proteomes" id="UP001628179">
    <property type="component" value="Unassembled WGS sequence"/>
</dbReference>
<dbReference type="Pfam" id="PF23584">
    <property type="entry name" value="DUF7136"/>
    <property type="match status" value="1"/>
</dbReference>
<feature type="transmembrane region" description="Helical" evidence="1">
    <location>
        <begin position="245"/>
        <end position="268"/>
    </location>
</feature>
<keyword evidence="1" id="KW-0472">Membrane</keyword>
<evidence type="ECO:0000313" key="5">
    <source>
        <dbReference type="Proteomes" id="UP001628179"/>
    </source>
</evidence>
<sequence>MHLVSCAVWSVMGSLACLGALVNAAGVLEIDVVSPRPNGTYAPREHFPIIFAIQNANMAQLLQPEIYLFIRNGPDLRSAFGDSIHDLTYANYSSEPYFVYHHVNIETEGRYQLFSTVTWRSCNVSGDEVSILGNDINFNVYFNISRGAQEVDLVAATANDKTCPPENRVTINMTDQILEVAPVYWDAHRPSGTYAVLASSSPTPTANPCQVRIDTAVVASMSASLHAALCKGLNQPADSPKEDNAVQLLTVAGVTSFAAAFGAICFLFA</sequence>
<keyword evidence="1" id="KW-1133">Transmembrane helix</keyword>
<organism evidence="4 5">
    <name type="scientific">Madurella fahalii</name>
    <dbReference type="NCBI Taxonomy" id="1157608"/>
    <lineage>
        <taxon>Eukaryota</taxon>
        <taxon>Fungi</taxon>
        <taxon>Dikarya</taxon>
        <taxon>Ascomycota</taxon>
        <taxon>Pezizomycotina</taxon>
        <taxon>Sordariomycetes</taxon>
        <taxon>Sordariomycetidae</taxon>
        <taxon>Sordariales</taxon>
        <taxon>Sordariales incertae sedis</taxon>
        <taxon>Madurella</taxon>
    </lineage>
</organism>
<keyword evidence="5" id="KW-1185">Reference proteome</keyword>
<comment type="caution">
    <text evidence="4">The sequence shown here is derived from an EMBL/GenBank/DDBJ whole genome shotgun (WGS) entry which is preliminary data.</text>
</comment>
<gene>
    <name evidence="4" type="ORF">MFIFM68171_02756</name>
</gene>
<proteinExistence type="predicted"/>
<keyword evidence="1" id="KW-0812">Transmembrane</keyword>
<dbReference type="InterPro" id="IPR055560">
    <property type="entry name" value="DUF7136"/>
</dbReference>
<dbReference type="RefSeq" id="XP_070914279.1">
    <property type="nucleotide sequence ID" value="XM_071058178.1"/>
</dbReference>
<dbReference type="EMBL" id="BAAFSV010000001">
    <property type="protein sequence ID" value="GAB1312546.1"/>
    <property type="molecule type" value="Genomic_DNA"/>
</dbReference>
<accession>A0ABQ0G453</accession>
<feature type="signal peptide" evidence="2">
    <location>
        <begin position="1"/>
        <end position="24"/>
    </location>
</feature>
<protein>
    <submittedName>
        <fullName evidence="4">ML-like domain-containing protein</fullName>
    </submittedName>
</protein>